<evidence type="ECO:0000313" key="11">
    <source>
        <dbReference type="EMBL" id="KSU84624.1"/>
    </source>
</evidence>
<proteinExistence type="predicted"/>
<dbReference type="GO" id="GO:0005524">
    <property type="term" value="F:ATP binding"/>
    <property type="evidence" value="ECO:0007669"/>
    <property type="project" value="UniProtKB-KW"/>
</dbReference>
<dbReference type="GO" id="GO:0000155">
    <property type="term" value="F:phosphorelay sensor kinase activity"/>
    <property type="evidence" value="ECO:0007669"/>
    <property type="project" value="TreeGrafter"/>
</dbReference>
<dbReference type="GO" id="GO:0004721">
    <property type="term" value="F:phosphoprotein phosphatase activity"/>
    <property type="evidence" value="ECO:0007669"/>
    <property type="project" value="TreeGrafter"/>
</dbReference>
<dbReference type="InterPro" id="IPR005467">
    <property type="entry name" value="His_kinase_dom"/>
</dbReference>
<evidence type="ECO:0000256" key="7">
    <source>
        <dbReference type="ARBA" id="ARBA00022777"/>
    </source>
</evidence>
<evidence type="ECO:0000256" key="4">
    <source>
        <dbReference type="ARBA" id="ARBA00022553"/>
    </source>
</evidence>
<dbReference type="EMBL" id="LNQN01000001">
    <property type="protein sequence ID" value="KSU84624.1"/>
    <property type="molecule type" value="Genomic_DNA"/>
</dbReference>
<evidence type="ECO:0000256" key="8">
    <source>
        <dbReference type="ARBA" id="ARBA00022840"/>
    </source>
</evidence>
<gene>
    <name evidence="11" type="ORF">AS030_03560</name>
</gene>
<keyword evidence="5" id="KW-0808">Transferase</keyword>
<sequence length="76" mass="8907">MESEHSETQINHLQEQQEIRIKKLERFYQSDQSRSDEEGLGLGLSIAKWFIEKHEGKIKVESERGKGTAFIMNFPK</sequence>
<dbReference type="GO" id="GO:0005886">
    <property type="term" value="C:plasma membrane"/>
    <property type="evidence" value="ECO:0007669"/>
    <property type="project" value="TreeGrafter"/>
</dbReference>
<evidence type="ECO:0000256" key="2">
    <source>
        <dbReference type="ARBA" id="ARBA00004370"/>
    </source>
</evidence>
<dbReference type="RefSeq" id="WP_061968458.1">
    <property type="nucleotide sequence ID" value="NZ_FMAV01000001.1"/>
</dbReference>
<dbReference type="PANTHER" id="PTHR45453">
    <property type="entry name" value="PHOSPHATE REGULON SENSOR PROTEIN PHOR"/>
    <property type="match status" value="1"/>
</dbReference>
<dbReference type="InterPro" id="IPR036890">
    <property type="entry name" value="HATPase_C_sf"/>
</dbReference>
<keyword evidence="12" id="KW-1185">Reference proteome</keyword>
<reference evidence="11 12" key="1">
    <citation type="journal article" date="2014" name="Antonie Van Leeuwenhoek">
        <title>Fictibacillus enclensis sp. nov., isolated from marine sediment.</title>
        <authorList>
            <person name="Dastager S.G."/>
            <person name="Mawlankar R."/>
            <person name="Srinivasan K."/>
            <person name="Tang S.K."/>
            <person name="Lee J.C."/>
            <person name="Ramana V.V."/>
            <person name="Shouche Y.S."/>
        </authorList>
    </citation>
    <scope>NUCLEOTIDE SEQUENCE [LARGE SCALE GENOMIC DNA]</scope>
    <source>
        <strain evidence="11 12">NIO-1003</strain>
    </source>
</reference>
<protein>
    <recommendedName>
        <fullName evidence="3">histidine kinase</fullName>
        <ecNumber evidence="3">2.7.13.3</ecNumber>
    </recommendedName>
</protein>
<dbReference type="Gene3D" id="3.30.565.10">
    <property type="entry name" value="Histidine kinase-like ATPase, C-terminal domain"/>
    <property type="match status" value="1"/>
</dbReference>
<evidence type="ECO:0000259" key="10">
    <source>
        <dbReference type="PROSITE" id="PS50109"/>
    </source>
</evidence>
<comment type="subcellular location">
    <subcellularLocation>
        <location evidence="2">Membrane</location>
    </subcellularLocation>
</comment>
<name>A0A0V8JDA2_9BACL</name>
<dbReference type="InterPro" id="IPR003594">
    <property type="entry name" value="HATPase_dom"/>
</dbReference>
<dbReference type="InterPro" id="IPR050351">
    <property type="entry name" value="BphY/WalK/GraS-like"/>
</dbReference>
<keyword evidence="9" id="KW-0902">Two-component regulatory system</keyword>
<dbReference type="InterPro" id="IPR004358">
    <property type="entry name" value="Sig_transdc_His_kin-like_C"/>
</dbReference>
<evidence type="ECO:0000256" key="5">
    <source>
        <dbReference type="ARBA" id="ARBA00022679"/>
    </source>
</evidence>
<feature type="domain" description="Histidine kinase" evidence="10">
    <location>
        <begin position="24"/>
        <end position="76"/>
    </location>
</feature>
<evidence type="ECO:0000256" key="6">
    <source>
        <dbReference type="ARBA" id="ARBA00022741"/>
    </source>
</evidence>
<comment type="caution">
    <text evidence="11">The sequence shown here is derived from an EMBL/GenBank/DDBJ whole genome shotgun (WGS) entry which is preliminary data.</text>
</comment>
<keyword evidence="8" id="KW-0067">ATP-binding</keyword>
<dbReference type="AlphaFoldDB" id="A0A0V8JDA2"/>
<accession>A0A0V8JDA2</accession>
<dbReference type="Proteomes" id="UP000054099">
    <property type="component" value="Unassembled WGS sequence"/>
</dbReference>
<comment type="catalytic activity">
    <reaction evidence="1">
        <text>ATP + protein L-histidine = ADP + protein N-phospho-L-histidine.</text>
        <dbReference type="EC" id="2.7.13.3"/>
    </reaction>
</comment>
<dbReference type="PRINTS" id="PR00344">
    <property type="entry name" value="BCTRLSENSOR"/>
</dbReference>
<evidence type="ECO:0000256" key="1">
    <source>
        <dbReference type="ARBA" id="ARBA00000085"/>
    </source>
</evidence>
<dbReference type="Pfam" id="PF02518">
    <property type="entry name" value="HATPase_c"/>
    <property type="match status" value="1"/>
</dbReference>
<keyword evidence="6" id="KW-0547">Nucleotide-binding</keyword>
<dbReference type="GO" id="GO:0016036">
    <property type="term" value="P:cellular response to phosphate starvation"/>
    <property type="evidence" value="ECO:0007669"/>
    <property type="project" value="TreeGrafter"/>
</dbReference>
<evidence type="ECO:0000256" key="3">
    <source>
        <dbReference type="ARBA" id="ARBA00012438"/>
    </source>
</evidence>
<keyword evidence="4" id="KW-0597">Phosphoprotein</keyword>
<evidence type="ECO:0000313" key="12">
    <source>
        <dbReference type="Proteomes" id="UP000054099"/>
    </source>
</evidence>
<keyword evidence="7" id="KW-0418">Kinase</keyword>
<evidence type="ECO:0000256" key="9">
    <source>
        <dbReference type="ARBA" id="ARBA00023012"/>
    </source>
</evidence>
<dbReference type="EC" id="2.7.13.3" evidence="3"/>
<dbReference type="PROSITE" id="PS50109">
    <property type="entry name" value="HIS_KIN"/>
    <property type="match status" value="1"/>
</dbReference>
<dbReference type="SUPFAM" id="SSF55874">
    <property type="entry name" value="ATPase domain of HSP90 chaperone/DNA topoisomerase II/histidine kinase"/>
    <property type="match status" value="1"/>
</dbReference>
<organism evidence="11 12">
    <name type="scientific">Fictibacillus enclensis</name>
    <dbReference type="NCBI Taxonomy" id="1017270"/>
    <lineage>
        <taxon>Bacteria</taxon>
        <taxon>Bacillati</taxon>
        <taxon>Bacillota</taxon>
        <taxon>Bacilli</taxon>
        <taxon>Bacillales</taxon>
        <taxon>Fictibacillaceae</taxon>
        <taxon>Fictibacillus</taxon>
    </lineage>
</organism>
<dbReference type="PANTHER" id="PTHR45453:SF1">
    <property type="entry name" value="PHOSPHATE REGULON SENSOR PROTEIN PHOR"/>
    <property type="match status" value="1"/>
</dbReference>